<dbReference type="EMBL" id="MNCJ02000323">
    <property type="protein sequence ID" value="KAF5795178.1"/>
    <property type="molecule type" value="Genomic_DNA"/>
</dbReference>
<evidence type="ECO:0000313" key="3">
    <source>
        <dbReference type="Proteomes" id="UP000215914"/>
    </source>
</evidence>
<evidence type="ECO:0000256" key="1">
    <source>
        <dbReference type="SAM" id="Coils"/>
    </source>
</evidence>
<gene>
    <name evidence="2" type="ORF">HanXRQr2_Chr08g0336631</name>
</gene>
<evidence type="ECO:0000313" key="2">
    <source>
        <dbReference type="EMBL" id="KAF5795178.1"/>
    </source>
</evidence>
<sequence length="189" mass="21834">MTLLTAVSFILCPSPHPPPPTERVFQKNRHHMDLLNDHIHASVNFYATTQEIVREWQAMGEDTLEFEAAKREFAEEREAFNAEKKGLLWKVADGEDKLAKEKQYNSDSQKEWESAYERSNRELKAACDEVIRLKGEKTKLSDEHEHVVAMYQKRENEFTQRIAKLEKIVAEKTAESKASEILAEEVSAD</sequence>
<proteinExistence type="predicted"/>
<reference evidence="2" key="1">
    <citation type="journal article" date="2017" name="Nature">
        <title>The sunflower genome provides insights into oil metabolism, flowering and Asterid evolution.</title>
        <authorList>
            <person name="Badouin H."/>
            <person name="Gouzy J."/>
            <person name="Grassa C.J."/>
            <person name="Murat F."/>
            <person name="Staton S.E."/>
            <person name="Cottret L."/>
            <person name="Lelandais-Briere C."/>
            <person name="Owens G.L."/>
            <person name="Carrere S."/>
            <person name="Mayjonade B."/>
            <person name="Legrand L."/>
            <person name="Gill N."/>
            <person name="Kane N.C."/>
            <person name="Bowers J.E."/>
            <person name="Hubner S."/>
            <person name="Bellec A."/>
            <person name="Berard A."/>
            <person name="Berges H."/>
            <person name="Blanchet N."/>
            <person name="Boniface M.C."/>
            <person name="Brunel D."/>
            <person name="Catrice O."/>
            <person name="Chaidir N."/>
            <person name="Claudel C."/>
            <person name="Donnadieu C."/>
            <person name="Faraut T."/>
            <person name="Fievet G."/>
            <person name="Helmstetter N."/>
            <person name="King M."/>
            <person name="Knapp S.J."/>
            <person name="Lai Z."/>
            <person name="Le Paslier M.C."/>
            <person name="Lippi Y."/>
            <person name="Lorenzon L."/>
            <person name="Mandel J.R."/>
            <person name="Marage G."/>
            <person name="Marchand G."/>
            <person name="Marquand E."/>
            <person name="Bret-Mestries E."/>
            <person name="Morien E."/>
            <person name="Nambeesan S."/>
            <person name="Nguyen T."/>
            <person name="Pegot-Espagnet P."/>
            <person name="Pouilly N."/>
            <person name="Raftis F."/>
            <person name="Sallet E."/>
            <person name="Schiex T."/>
            <person name="Thomas J."/>
            <person name="Vandecasteele C."/>
            <person name="Vares D."/>
            <person name="Vear F."/>
            <person name="Vautrin S."/>
            <person name="Crespi M."/>
            <person name="Mangin B."/>
            <person name="Burke J.M."/>
            <person name="Salse J."/>
            <person name="Munos S."/>
            <person name="Vincourt P."/>
            <person name="Rieseberg L.H."/>
            <person name="Langlade N.B."/>
        </authorList>
    </citation>
    <scope>NUCLEOTIDE SEQUENCE</scope>
    <source>
        <tissue evidence="2">Leaves</tissue>
    </source>
</reference>
<protein>
    <submittedName>
        <fullName evidence="2">Uncharacterized protein</fullName>
    </submittedName>
</protein>
<name>A0A9K3IE40_HELAN</name>
<comment type="caution">
    <text evidence="2">The sequence shown here is derived from an EMBL/GenBank/DDBJ whole genome shotgun (WGS) entry which is preliminary data.</text>
</comment>
<dbReference type="Gramene" id="mRNA:HanXRQr2_Chr08g0336631">
    <property type="protein sequence ID" value="CDS:HanXRQr2_Chr08g0336631.1"/>
    <property type="gene ID" value="HanXRQr2_Chr08g0336631"/>
</dbReference>
<accession>A0A9K3IE40</accession>
<feature type="coiled-coil region" evidence="1">
    <location>
        <begin position="109"/>
        <end position="175"/>
    </location>
</feature>
<keyword evidence="1" id="KW-0175">Coiled coil</keyword>
<organism evidence="2 3">
    <name type="scientific">Helianthus annuus</name>
    <name type="common">Common sunflower</name>
    <dbReference type="NCBI Taxonomy" id="4232"/>
    <lineage>
        <taxon>Eukaryota</taxon>
        <taxon>Viridiplantae</taxon>
        <taxon>Streptophyta</taxon>
        <taxon>Embryophyta</taxon>
        <taxon>Tracheophyta</taxon>
        <taxon>Spermatophyta</taxon>
        <taxon>Magnoliopsida</taxon>
        <taxon>eudicotyledons</taxon>
        <taxon>Gunneridae</taxon>
        <taxon>Pentapetalae</taxon>
        <taxon>asterids</taxon>
        <taxon>campanulids</taxon>
        <taxon>Asterales</taxon>
        <taxon>Asteraceae</taxon>
        <taxon>Asteroideae</taxon>
        <taxon>Heliantheae alliance</taxon>
        <taxon>Heliantheae</taxon>
        <taxon>Helianthus</taxon>
    </lineage>
</organism>
<dbReference type="AlphaFoldDB" id="A0A9K3IE40"/>
<dbReference type="Proteomes" id="UP000215914">
    <property type="component" value="Unassembled WGS sequence"/>
</dbReference>
<keyword evidence="3" id="KW-1185">Reference proteome</keyword>
<reference evidence="2" key="2">
    <citation type="submission" date="2020-06" db="EMBL/GenBank/DDBJ databases">
        <title>Helianthus annuus Genome sequencing and assembly Release 2.</title>
        <authorList>
            <person name="Gouzy J."/>
            <person name="Langlade N."/>
            <person name="Munos S."/>
        </authorList>
    </citation>
    <scope>NUCLEOTIDE SEQUENCE</scope>
    <source>
        <tissue evidence="2">Leaves</tissue>
    </source>
</reference>